<protein>
    <submittedName>
        <fullName evidence="1">Uncharacterized protein</fullName>
    </submittedName>
</protein>
<dbReference type="EMBL" id="AFXZ01000035">
    <property type="protein sequence ID" value="EGV43086.2"/>
    <property type="molecule type" value="Genomic_DNA"/>
</dbReference>
<keyword evidence="2" id="KW-1185">Reference proteome</keyword>
<reference evidence="1 2" key="1">
    <citation type="journal article" date="2008" name="Int. J. Syst. Evol. Microbiol.">
        <title>Bizionia argentinensis sp. nov., isolated from surface marine water in Antarctica.</title>
        <authorList>
            <person name="Bercovich A."/>
            <person name="Vazquez S.C."/>
            <person name="Yankilevich P."/>
            <person name="Coria S.H."/>
            <person name="Foti M."/>
            <person name="Hernandez E."/>
            <person name="Vidal A."/>
            <person name="Ruberto L."/>
            <person name="Melo C."/>
            <person name="Marenssi S."/>
            <person name="Criscuolo M."/>
            <person name="Memoli M."/>
            <person name="Arguelles M."/>
            <person name="Mac Cormack W.P."/>
        </authorList>
    </citation>
    <scope>NUCLEOTIDE SEQUENCE [LARGE SCALE GENOMIC DNA]</scope>
    <source>
        <strain evidence="1 2">JUB59</strain>
    </source>
</reference>
<organism evidence="1 2">
    <name type="scientific">Bizionia argentinensis JUB59</name>
    <dbReference type="NCBI Taxonomy" id="1046627"/>
    <lineage>
        <taxon>Bacteria</taxon>
        <taxon>Pseudomonadati</taxon>
        <taxon>Bacteroidota</taxon>
        <taxon>Flavobacteriia</taxon>
        <taxon>Flavobacteriales</taxon>
        <taxon>Flavobacteriaceae</taxon>
        <taxon>Bizionia</taxon>
    </lineage>
</organism>
<gene>
    <name evidence="1" type="ORF">BZARG_3078</name>
</gene>
<name>G2EEQ5_9FLAO</name>
<accession>G2EEQ5</accession>
<sequence>MTSKSGDFAEQAKVEILPGVDLVVFEVKAYGKSCIVFEGDLKINTNDSDELAYEVYFNPLVGGVSAEIKVSGYEVFNQSYEWYIFSRINIDEGRIKI</sequence>
<comment type="caution">
    <text evidence="1">The sequence shown here is derived from an EMBL/GenBank/DDBJ whole genome shotgun (WGS) entry which is preliminary data.</text>
</comment>
<evidence type="ECO:0000313" key="2">
    <source>
        <dbReference type="Proteomes" id="UP000003730"/>
    </source>
</evidence>
<proteinExistence type="predicted"/>
<evidence type="ECO:0000313" key="1">
    <source>
        <dbReference type="EMBL" id="EGV43086.2"/>
    </source>
</evidence>
<dbReference type="AlphaFoldDB" id="G2EEQ5"/>
<dbReference type="Proteomes" id="UP000003730">
    <property type="component" value="Unassembled WGS sequence"/>
</dbReference>